<evidence type="ECO:0008006" key="3">
    <source>
        <dbReference type="Google" id="ProtNLM"/>
    </source>
</evidence>
<keyword evidence="2" id="KW-1185">Reference proteome</keyword>
<organism evidence="1 2">
    <name type="scientific">Theobroma cacao</name>
    <name type="common">Cacao</name>
    <name type="synonym">Cocoa</name>
    <dbReference type="NCBI Taxonomy" id="3641"/>
    <lineage>
        <taxon>Eukaryota</taxon>
        <taxon>Viridiplantae</taxon>
        <taxon>Streptophyta</taxon>
        <taxon>Embryophyta</taxon>
        <taxon>Tracheophyta</taxon>
        <taxon>Spermatophyta</taxon>
        <taxon>Magnoliopsida</taxon>
        <taxon>eudicotyledons</taxon>
        <taxon>Gunneridae</taxon>
        <taxon>Pentapetalae</taxon>
        <taxon>rosids</taxon>
        <taxon>malvids</taxon>
        <taxon>Malvales</taxon>
        <taxon>Malvaceae</taxon>
        <taxon>Byttnerioideae</taxon>
        <taxon>Theobroma</taxon>
    </lineage>
</organism>
<gene>
    <name evidence="1" type="ORF">TCM_035306</name>
</gene>
<reference evidence="1 2" key="1">
    <citation type="journal article" date="2013" name="Genome Biol.">
        <title>The genome sequence of the most widely cultivated cacao type and its use to identify candidate genes regulating pod color.</title>
        <authorList>
            <person name="Motamayor J.C."/>
            <person name="Mockaitis K."/>
            <person name="Schmutz J."/>
            <person name="Haiminen N."/>
            <person name="Iii D.L."/>
            <person name="Cornejo O."/>
            <person name="Findley S.D."/>
            <person name="Zheng P."/>
            <person name="Utro F."/>
            <person name="Royaert S."/>
            <person name="Saski C."/>
            <person name="Jenkins J."/>
            <person name="Podicheti R."/>
            <person name="Zhao M."/>
            <person name="Scheffler B.E."/>
            <person name="Stack J.C."/>
            <person name="Feltus F.A."/>
            <person name="Mustiga G.M."/>
            <person name="Amores F."/>
            <person name="Phillips W."/>
            <person name="Marelli J.P."/>
            <person name="May G.D."/>
            <person name="Shapiro H."/>
            <person name="Ma J."/>
            <person name="Bustamante C.D."/>
            <person name="Schnell R.J."/>
            <person name="Main D."/>
            <person name="Gilbert D."/>
            <person name="Parida L."/>
            <person name="Kuhn D.N."/>
        </authorList>
    </citation>
    <scope>NUCLEOTIDE SEQUENCE [LARGE SCALE GENOMIC DNA]</scope>
    <source>
        <strain evidence="2">cv. Matina 1-6</strain>
    </source>
</reference>
<dbReference type="Proteomes" id="UP000026915">
    <property type="component" value="Chromosome 8"/>
</dbReference>
<dbReference type="EMBL" id="CM001886">
    <property type="protein sequence ID" value="EOY16509.1"/>
    <property type="molecule type" value="Genomic_DNA"/>
</dbReference>
<dbReference type="eggNOG" id="ENOG502S2HS">
    <property type="taxonomic scope" value="Eukaryota"/>
</dbReference>
<dbReference type="InParanoid" id="A0A061FPQ1"/>
<protein>
    <recommendedName>
        <fullName evidence="3">Myb/SANT-like domain-containing protein</fullName>
    </recommendedName>
</protein>
<dbReference type="Gramene" id="EOY16509">
    <property type="protein sequence ID" value="EOY16509"/>
    <property type="gene ID" value="TCM_035306"/>
</dbReference>
<proteinExistence type="predicted"/>
<accession>A0A061FPQ1</accession>
<dbReference type="AlphaFoldDB" id="A0A061FPQ1"/>
<name>A0A061FPQ1_THECC</name>
<dbReference type="PANTHER" id="PTHR46250">
    <property type="entry name" value="MYB/SANT-LIKE DNA-BINDING DOMAIN PROTEIN-RELATED"/>
    <property type="match status" value="1"/>
</dbReference>
<evidence type="ECO:0000313" key="1">
    <source>
        <dbReference type="EMBL" id="EOY16509.1"/>
    </source>
</evidence>
<dbReference type="HOGENOM" id="CLU_988384_0_0_1"/>
<dbReference type="PANTHER" id="PTHR46250:SF18">
    <property type="entry name" value="MYB_SANT-LIKE DOMAIN-CONTAINING PROTEIN"/>
    <property type="match status" value="1"/>
</dbReference>
<evidence type="ECO:0000313" key="2">
    <source>
        <dbReference type="Proteomes" id="UP000026915"/>
    </source>
</evidence>
<sequence>MEGTSTQGSQKANNGTFKLGYLQQLEKWMAEKITNCQIRGIPHIQFRMRLLKSQYREVAEMLGHSASGFRWTDVNKCVTCKTNIWNGWVKFDTELQSHPITVRLKNKPFLHLNKLAIIFGRDRATGEGVEAPADAMKNIESEETATRATLDAFNGFGCEHEDDDMNFVNIPETLSVMTRNLPQAHDNRRDVPIDTHYSECQPEPRKAYISVSFLSWSGFTLSSSQLDNANTEISTTTKEGIQCCLSDLKDVCQAATTEIGNLAKCFKYMALENDKTMEVFEI</sequence>